<feature type="compositionally biased region" description="Polar residues" evidence="1">
    <location>
        <begin position="262"/>
        <end position="272"/>
    </location>
</feature>
<reference evidence="3" key="1">
    <citation type="journal article" date="2019" name="Mol. Biol. Evol.">
        <title>Blast fungal genomes show frequent chromosomal changes, gene gains and losses, and effector gene turnover.</title>
        <authorList>
            <person name="Gomez Luciano L.B."/>
            <person name="Jason Tsai I."/>
            <person name="Chuma I."/>
            <person name="Tosa Y."/>
            <person name="Chen Y.H."/>
            <person name="Li J.Y."/>
            <person name="Li M.Y."/>
            <person name="Jade Lu M.Y."/>
            <person name="Nakayashiki H."/>
            <person name="Li W.H."/>
        </authorList>
    </citation>
    <scope>NUCLEOTIDE SEQUENCE</scope>
    <source>
        <strain evidence="3">NI907</strain>
    </source>
</reference>
<evidence type="ECO:0000256" key="1">
    <source>
        <dbReference type="SAM" id="MobiDB-lite"/>
    </source>
</evidence>
<evidence type="ECO:0000313" key="2">
    <source>
        <dbReference type="Proteomes" id="UP000515153"/>
    </source>
</evidence>
<organism evidence="2 3">
    <name type="scientific">Pyricularia grisea</name>
    <name type="common">Crabgrass-specific blast fungus</name>
    <name type="synonym">Magnaporthe grisea</name>
    <dbReference type="NCBI Taxonomy" id="148305"/>
    <lineage>
        <taxon>Eukaryota</taxon>
        <taxon>Fungi</taxon>
        <taxon>Dikarya</taxon>
        <taxon>Ascomycota</taxon>
        <taxon>Pezizomycotina</taxon>
        <taxon>Sordariomycetes</taxon>
        <taxon>Sordariomycetidae</taxon>
        <taxon>Magnaporthales</taxon>
        <taxon>Pyriculariaceae</taxon>
        <taxon>Pyricularia</taxon>
    </lineage>
</organism>
<feature type="compositionally biased region" description="Low complexity" evidence="1">
    <location>
        <begin position="214"/>
        <end position="250"/>
    </location>
</feature>
<keyword evidence="2" id="KW-1185">Reference proteome</keyword>
<reference evidence="3" key="3">
    <citation type="submission" date="2025-08" db="UniProtKB">
        <authorList>
            <consortium name="RefSeq"/>
        </authorList>
    </citation>
    <scope>IDENTIFICATION</scope>
    <source>
        <strain evidence="3">NI907</strain>
    </source>
</reference>
<sequence length="508" mass="56198">MTCPKDDEPDVEILVHISAPSLAVDDAHYRQLASAYLNFEEGRITRLEDSPQAVVTPPRVHVFGTLESPPLSFEDVLDNVRSPLLNTRQEKHDGSGEKHSQVNTAESQESWEAPPSTVGDSQPYNDISFGRFCDPDRFIEYELEKLDHDTSVAVTDTLPALDSGPNKRTQSLSVSLSPTKASSRQIASAQGRIIVGSSPRRRGDSIEVPSSLPSALRRSQRLVSSSQPSPAASPSSTRRVVSTSPDITSSPPIPRRLLRPATESSADVQSSPSRRREIIEVPSSPPTACPRYTKDLDASFGSVITCSDRAESEPPPNKSLKGTPRQTPKAVGRSVSDFGQQLESHKFIEELPHAHLLEALEVFGPEPPVSIRHITPDDLLTPQLRKLQSDLGKAKRYSARLQLMQEQMPDPFERGWWILDCNELGDRRLAAWEYLARYVHAGNAGWGVSLMRGSAATHRIKLFCYGHLAGHMYLLLYMASERRIYDLDCTWTSARRGGLLFVPAIKGR</sequence>
<feature type="compositionally biased region" description="Polar residues" evidence="1">
    <location>
        <begin position="101"/>
        <end position="110"/>
    </location>
</feature>
<feature type="region of interest" description="Disordered" evidence="1">
    <location>
        <begin position="307"/>
        <end position="333"/>
    </location>
</feature>
<gene>
    <name evidence="3" type="ORF">PgNI_04944</name>
</gene>
<dbReference type="RefSeq" id="XP_030984834.1">
    <property type="nucleotide sequence ID" value="XM_031124985.1"/>
</dbReference>
<dbReference type="Proteomes" id="UP000515153">
    <property type="component" value="Unplaced"/>
</dbReference>
<accession>A0A6P8BCP8</accession>
<dbReference type="KEGG" id="pgri:PgNI_04944"/>
<evidence type="ECO:0000313" key="3">
    <source>
        <dbReference type="RefSeq" id="XP_030984834.1"/>
    </source>
</evidence>
<feature type="compositionally biased region" description="Basic and acidic residues" evidence="1">
    <location>
        <begin position="88"/>
        <end position="100"/>
    </location>
</feature>
<reference evidence="3" key="2">
    <citation type="submission" date="2019-10" db="EMBL/GenBank/DDBJ databases">
        <authorList>
            <consortium name="NCBI Genome Project"/>
        </authorList>
    </citation>
    <scope>NUCLEOTIDE SEQUENCE</scope>
    <source>
        <strain evidence="3">NI907</strain>
    </source>
</reference>
<dbReference type="GeneID" id="41959894"/>
<feature type="compositionally biased region" description="Polar residues" evidence="1">
    <location>
        <begin position="166"/>
        <end position="188"/>
    </location>
</feature>
<proteinExistence type="predicted"/>
<name>A0A6P8BCP8_PYRGI</name>
<feature type="region of interest" description="Disordered" evidence="1">
    <location>
        <begin position="87"/>
        <end position="126"/>
    </location>
</feature>
<feature type="region of interest" description="Disordered" evidence="1">
    <location>
        <begin position="157"/>
        <end position="294"/>
    </location>
</feature>
<protein>
    <submittedName>
        <fullName evidence="3">Uncharacterized protein</fullName>
    </submittedName>
</protein>
<dbReference type="AlphaFoldDB" id="A0A6P8BCP8"/>